<evidence type="ECO:0000313" key="4">
    <source>
        <dbReference type="Proteomes" id="UP000466514"/>
    </source>
</evidence>
<name>A0A7I7MEZ0_9MYCO</name>
<keyword evidence="4" id="KW-1185">Reference proteome</keyword>
<dbReference type="AlphaFoldDB" id="A0A7I7MEZ0"/>
<dbReference type="CDD" id="cd07814">
    <property type="entry name" value="SRPBCC_CalC_Aha1-like"/>
    <property type="match status" value="1"/>
</dbReference>
<evidence type="ECO:0000259" key="2">
    <source>
        <dbReference type="Pfam" id="PF08327"/>
    </source>
</evidence>
<comment type="similarity">
    <text evidence="1">Belongs to the AHA1 family.</text>
</comment>
<protein>
    <submittedName>
        <fullName evidence="3">Activator of HSP90 ATPase</fullName>
    </submittedName>
</protein>
<dbReference type="Pfam" id="PF08327">
    <property type="entry name" value="AHSA1"/>
    <property type="match status" value="1"/>
</dbReference>
<dbReference type="Gene3D" id="3.30.530.20">
    <property type="match status" value="1"/>
</dbReference>
<dbReference type="KEGG" id="mpsc:MPSYJ_35640"/>
<organism evidence="3 4">
    <name type="scientific">Mycolicibacterium psychrotolerans</name>
    <dbReference type="NCBI Taxonomy" id="216929"/>
    <lineage>
        <taxon>Bacteria</taxon>
        <taxon>Bacillati</taxon>
        <taxon>Actinomycetota</taxon>
        <taxon>Actinomycetes</taxon>
        <taxon>Mycobacteriales</taxon>
        <taxon>Mycobacteriaceae</taxon>
        <taxon>Mycolicibacterium</taxon>
    </lineage>
</organism>
<sequence>MTMPVTDVHHDLDTRTLTIVADFAAPVERIWQIYADPRQLEKIWGPPEYPATVVDHDLRPGGRVTYYMTGPEGDKYAGYWHVTAVDEPHGFSFDDGFADLEFTPNPDLPVSRSVFTFRAHDGGTRSTFVSTYDSAEALQQVLDMGMAEGATAAINQIDDLVAS</sequence>
<evidence type="ECO:0000256" key="1">
    <source>
        <dbReference type="ARBA" id="ARBA00006817"/>
    </source>
</evidence>
<dbReference type="InterPro" id="IPR013538">
    <property type="entry name" value="ASHA1/2-like_C"/>
</dbReference>
<evidence type="ECO:0000313" key="3">
    <source>
        <dbReference type="EMBL" id="BBX70103.1"/>
    </source>
</evidence>
<reference evidence="3 4" key="1">
    <citation type="journal article" date="2019" name="Emerg. Microbes Infect.">
        <title>Comprehensive subspecies identification of 175 nontuberculous mycobacteria species based on 7547 genomic profiles.</title>
        <authorList>
            <person name="Matsumoto Y."/>
            <person name="Kinjo T."/>
            <person name="Motooka D."/>
            <person name="Nabeya D."/>
            <person name="Jung N."/>
            <person name="Uechi K."/>
            <person name="Horii T."/>
            <person name="Iida T."/>
            <person name="Fujita J."/>
            <person name="Nakamura S."/>
        </authorList>
    </citation>
    <scope>NUCLEOTIDE SEQUENCE [LARGE SCALE GENOMIC DNA]</scope>
    <source>
        <strain evidence="3 4">JCM 13323</strain>
    </source>
</reference>
<proteinExistence type="inferred from homology"/>
<dbReference type="EMBL" id="AP022574">
    <property type="protein sequence ID" value="BBX70103.1"/>
    <property type="molecule type" value="Genomic_DNA"/>
</dbReference>
<dbReference type="InterPro" id="IPR023393">
    <property type="entry name" value="START-like_dom_sf"/>
</dbReference>
<accession>A0A7I7MEZ0</accession>
<dbReference type="Proteomes" id="UP000466514">
    <property type="component" value="Chromosome"/>
</dbReference>
<dbReference type="SUPFAM" id="SSF55961">
    <property type="entry name" value="Bet v1-like"/>
    <property type="match status" value="1"/>
</dbReference>
<feature type="domain" description="Activator of Hsp90 ATPase homologue 1/2-like C-terminal" evidence="2">
    <location>
        <begin position="24"/>
        <end position="161"/>
    </location>
</feature>
<gene>
    <name evidence="3" type="ORF">MPSYJ_35640</name>
</gene>